<keyword evidence="2" id="KW-0732">Signal</keyword>
<organism evidence="3 4">
    <name type="scientific">Neoroseomonas alkaliterrae</name>
    <dbReference type="NCBI Taxonomy" id="1452450"/>
    <lineage>
        <taxon>Bacteria</taxon>
        <taxon>Pseudomonadati</taxon>
        <taxon>Pseudomonadota</taxon>
        <taxon>Alphaproteobacteria</taxon>
        <taxon>Acetobacterales</taxon>
        <taxon>Acetobacteraceae</taxon>
        <taxon>Neoroseomonas</taxon>
    </lineage>
</organism>
<comment type="caution">
    <text evidence="3">The sequence shown here is derived from an EMBL/GenBank/DDBJ whole genome shotgun (WGS) entry which is preliminary data.</text>
</comment>
<feature type="region of interest" description="Disordered" evidence="1">
    <location>
        <begin position="16"/>
        <end position="106"/>
    </location>
</feature>
<accession>A0A840Y1A1</accession>
<dbReference type="Proteomes" id="UP000562254">
    <property type="component" value="Unassembled WGS sequence"/>
</dbReference>
<gene>
    <name evidence="3" type="ORF">FHS88_000522</name>
</gene>
<feature type="compositionally biased region" description="Low complexity" evidence="1">
    <location>
        <begin position="16"/>
        <end position="27"/>
    </location>
</feature>
<proteinExistence type="predicted"/>
<feature type="compositionally biased region" description="Basic and acidic residues" evidence="1">
    <location>
        <begin position="63"/>
        <end position="72"/>
    </location>
</feature>
<dbReference type="AlphaFoldDB" id="A0A840Y1A1"/>
<name>A0A840Y1A1_9PROT</name>
<sequence>MSPRRALLAALLAVLPGAAEAQQAAGPRRPRPRARRARREAPARQPAPPPAAARGEPAPVPNRDLEAPRPRGEAGPAPRVNPALIDPDEPRIGAIGDRSSLQAREDRLLRTPAPGARLRVPFAY</sequence>
<keyword evidence="4" id="KW-1185">Reference proteome</keyword>
<evidence type="ECO:0000313" key="4">
    <source>
        <dbReference type="Proteomes" id="UP000562254"/>
    </source>
</evidence>
<evidence type="ECO:0000256" key="2">
    <source>
        <dbReference type="SAM" id="SignalP"/>
    </source>
</evidence>
<evidence type="ECO:0000256" key="1">
    <source>
        <dbReference type="SAM" id="MobiDB-lite"/>
    </source>
</evidence>
<feature type="chain" id="PRO_5032661221" description="Translation initiation factor IF-2" evidence="2">
    <location>
        <begin position="22"/>
        <end position="124"/>
    </location>
</feature>
<dbReference type="RefSeq" id="WP_184480988.1">
    <property type="nucleotide sequence ID" value="NZ_JACIJE010000001.1"/>
</dbReference>
<feature type="signal peptide" evidence="2">
    <location>
        <begin position="1"/>
        <end position="21"/>
    </location>
</feature>
<feature type="compositionally biased region" description="Basic residues" evidence="1">
    <location>
        <begin position="28"/>
        <end position="38"/>
    </location>
</feature>
<evidence type="ECO:0008006" key="5">
    <source>
        <dbReference type="Google" id="ProtNLM"/>
    </source>
</evidence>
<dbReference type="EMBL" id="JACIJE010000001">
    <property type="protein sequence ID" value="MBB5688412.1"/>
    <property type="molecule type" value="Genomic_DNA"/>
</dbReference>
<evidence type="ECO:0000313" key="3">
    <source>
        <dbReference type="EMBL" id="MBB5688412.1"/>
    </source>
</evidence>
<reference evidence="3 4" key="1">
    <citation type="submission" date="2020-08" db="EMBL/GenBank/DDBJ databases">
        <title>Genomic Encyclopedia of Type Strains, Phase IV (KMG-IV): sequencing the most valuable type-strain genomes for metagenomic binning, comparative biology and taxonomic classification.</title>
        <authorList>
            <person name="Goeker M."/>
        </authorList>
    </citation>
    <scope>NUCLEOTIDE SEQUENCE [LARGE SCALE GENOMIC DNA]</scope>
    <source>
        <strain evidence="3 4">DSM 25895</strain>
    </source>
</reference>
<protein>
    <recommendedName>
        <fullName evidence="5">Translation initiation factor IF-2</fullName>
    </recommendedName>
</protein>